<dbReference type="AlphaFoldDB" id="A0A397UUT3"/>
<keyword evidence="2" id="KW-1185">Reference proteome</keyword>
<name>A0A397UUT3_9GLOM</name>
<proteinExistence type="predicted"/>
<evidence type="ECO:0000313" key="2">
    <source>
        <dbReference type="Proteomes" id="UP000266673"/>
    </source>
</evidence>
<comment type="caution">
    <text evidence="1">The sequence shown here is derived from an EMBL/GenBank/DDBJ whole genome shotgun (WGS) entry which is preliminary data.</text>
</comment>
<reference evidence="1 2" key="1">
    <citation type="submission" date="2018-06" db="EMBL/GenBank/DDBJ databases">
        <title>Comparative genomics reveals the genomic features of Rhizophagus irregularis, R. cerebriforme, R. diaphanum and Gigaspora rosea, and their symbiotic lifestyle signature.</title>
        <authorList>
            <person name="Morin E."/>
            <person name="San Clemente H."/>
            <person name="Chen E.C.H."/>
            <person name="De La Providencia I."/>
            <person name="Hainaut M."/>
            <person name="Kuo A."/>
            <person name="Kohler A."/>
            <person name="Murat C."/>
            <person name="Tang N."/>
            <person name="Roy S."/>
            <person name="Loubradou J."/>
            <person name="Henrissat B."/>
            <person name="Grigoriev I.V."/>
            <person name="Corradi N."/>
            <person name="Roux C."/>
            <person name="Martin F.M."/>
        </authorList>
    </citation>
    <scope>NUCLEOTIDE SEQUENCE [LARGE SCALE GENOMIC DNA]</scope>
    <source>
        <strain evidence="1 2">DAOM 194757</strain>
    </source>
</reference>
<accession>A0A397UUT3</accession>
<gene>
    <name evidence="1" type="ORF">C2G38_2196303</name>
</gene>
<dbReference type="Proteomes" id="UP000266673">
    <property type="component" value="Unassembled WGS sequence"/>
</dbReference>
<evidence type="ECO:0000313" key="1">
    <source>
        <dbReference type="EMBL" id="RIB14020.1"/>
    </source>
</evidence>
<dbReference type="OrthoDB" id="2439472at2759"/>
<sequence>MEIFSEEEIEFDIEQISNPNENIIEIVDDIEEIEDIGETENIEETVAYFTTHLAVKADNIYYSTVSVEYPSTSPQNDKGPSGFATIYNVLNLEDYNNGSNQVLNTAQIQEDLKKKSSLYFVMQIQYSLGTGGQAKVRCPFFGNIDVIKDRRKCQGVTVCPHIDNQLRSTKHCNVDYDSDIFIKIIKNGSSNRSIYTNTIATNQNQHNNRVSQILQCKNGYFIGCSFWSNGDNWHRFTPISESCDINLIRRLLDAFPHLDDNNRPFEAQLENMPCEVKFYRFTPLNLLECPFVVLVCIGEHTHPPPPPYHVPEAIQARLKTLIEESSNNLEHVTP</sequence>
<protein>
    <submittedName>
        <fullName evidence="1">Uncharacterized protein</fullName>
    </submittedName>
</protein>
<organism evidence="1 2">
    <name type="scientific">Gigaspora rosea</name>
    <dbReference type="NCBI Taxonomy" id="44941"/>
    <lineage>
        <taxon>Eukaryota</taxon>
        <taxon>Fungi</taxon>
        <taxon>Fungi incertae sedis</taxon>
        <taxon>Mucoromycota</taxon>
        <taxon>Glomeromycotina</taxon>
        <taxon>Glomeromycetes</taxon>
        <taxon>Diversisporales</taxon>
        <taxon>Gigasporaceae</taxon>
        <taxon>Gigaspora</taxon>
    </lineage>
</organism>
<dbReference type="EMBL" id="QKWP01000871">
    <property type="protein sequence ID" value="RIB14020.1"/>
    <property type="molecule type" value="Genomic_DNA"/>
</dbReference>